<dbReference type="InterPro" id="IPR016024">
    <property type="entry name" value="ARM-type_fold"/>
</dbReference>
<evidence type="ECO:0000313" key="4">
    <source>
        <dbReference type="Proteomes" id="UP001158986"/>
    </source>
</evidence>
<dbReference type="InterPro" id="IPR011009">
    <property type="entry name" value="Kinase-like_dom_sf"/>
</dbReference>
<evidence type="ECO:0000256" key="1">
    <source>
        <dbReference type="SAM" id="MobiDB-lite"/>
    </source>
</evidence>
<dbReference type="PANTHER" id="PTHR46562">
    <property type="entry name" value="SERINE/THREONINE-KINASE ULK4-LIKE PROTEIN-RELATED"/>
    <property type="match status" value="1"/>
</dbReference>
<protein>
    <recommendedName>
        <fullName evidence="2">Protein kinase domain-containing protein</fullName>
    </recommendedName>
</protein>
<dbReference type="EMBL" id="CAKLCB010000151">
    <property type="protein sequence ID" value="CAH0515959.1"/>
    <property type="molecule type" value="Genomic_DNA"/>
</dbReference>
<proteinExistence type="predicted"/>
<dbReference type="PROSITE" id="PS00108">
    <property type="entry name" value="PROTEIN_KINASE_ST"/>
    <property type="match status" value="1"/>
</dbReference>
<dbReference type="InterPro" id="IPR044591">
    <property type="entry name" value="RUK"/>
</dbReference>
<dbReference type="Gene3D" id="1.10.510.10">
    <property type="entry name" value="Transferase(Phosphotransferase) domain 1"/>
    <property type="match status" value="1"/>
</dbReference>
<comment type="caution">
    <text evidence="3">The sequence shown here is derived from an EMBL/GenBank/DDBJ whole genome shotgun (WGS) entry which is preliminary data.</text>
</comment>
<dbReference type="Proteomes" id="UP001158986">
    <property type="component" value="Unassembled WGS sequence"/>
</dbReference>
<sequence>MENYHIYDEIGRGTDSFVYKARRKQSIEYVAVKSTTKSRMDKILNEVPFLHKLNSRYVVRFYDWYESSNHIWLILEYCMGGDLLNLITQDKQLPESVVKSFGSELVAGLQYLHANSILYCDLKPANILIDEFGSLKLADFGLARRVPEIHTTPTPSLAPGSPHYMAPELFQQNAVHSFASDFWALGCVLFELRTGRQPFTHGNFSQLARMIQTDAVEFSILGCDMSLEFRDLLERLLVKDPYQRITWKELVDHPFWDNLPRLENVIMPVQELFDKKLPVSLNDLSTKDGNLGNSRRANKICTEQNETENCSNTRLSDDSGIGDQRPQRENDAAATDCNGGVELLESGALNPNTAIQVDTNQDAVHDKTLSASVRMLQTRSLLNSNDDFGDDFQDDYSEVSSQLAELRDQWRMTSAPHSVPRAIRQAPTQSRHLSSMFDQSGVSGSWLCAISELVFTAADCRVKSIIEYNDIKLNDLPRIHAKLHQFTLTTPEDLLSCATETLENQLKEIYVSLKSLHADIAEELSCMAYLFSLSCHTRLAHVIVNSSILKLLIHMLVQEARLPASHKTMLSMLCLVLGILFPSATVVTPSSPDQLRLLVKTLSDIVSSPSGNIADTKTISNSWLQSRSLALACLGESLYYISTQQEWEVPLEGVKAVLGCIEDPDIVARFYALRTLHNMLNHCPKALLPKLLSENFVLTLIRGLLQSADRGLQVQSDLDEQRLSDALRTNTTEVLAHILRYLCSPSSSAQLPSRLKLSLALHFANPNTLKAVWRGVESRRGSADLTIASLNIINAFLDMKLGGDRDVEYTAIKLSRTFLLERIIALPTIQRILELNSATDGTDEGLALMQAKSLITLHLGIQLNREFLTSFVRSDALTLVEQVLARVADRLGIDENNLVLQSPEYTLSAFEMYLTQCAVGMCKLVIRMASTLGADCFSLHESDRDEGRSCNHAEDLTRVLPISLLLFSGLLQNPNCRQHLFHYLVASNSKQYAFFLRLMAMLLASYPEEVLIIPGEPEITMTIARFVSEILLGLFQLAVAEVNEIVLVEKQIMFTHLLPAVVKHISGDLESNDEHVAVTCLRILYVVLLDFDYDNDNREYEFYDPFVRSLLLPHLSKMLKRRDTEVEQIWSLSSELLFGLLSSDSSLLSEAEDLDLVPTVVGLLAVPVQFNSLPSHATELVQMLMESVDVDLNLLLESGIAQSIAAGLTFAARQNKVDGALVGLVLILLNLLHHQFKKMRQQGIASDLAEFDDLVAFAPLLLQFCARSIQHHLNGKSESLLPEKDTISERMTHGVAILASRCLVLLSQISREQLIKAIFTQDKSDVSVLSSIFSYLQTDTSDDDMGGIVLHVLLTLKHCLRCQGNNTSLVSQWVTNNGDCLNTAKASASRKTPLPTSKDHSRMESHLTCPTVSEQISKAVAAIVSLCSSHAQ</sequence>
<evidence type="ECO:0000259" key="2">
    <source>
        <dbReference type="PROSITE" id="PS50011"/>
    </source>
</evidence>
<dbReference type="InterPro" id="IPR000719">
    <property type="entry name" value="Prot_kinase_dom"/>
</dbReference>
<dbReference type="InterPro" id="IPR008271">
    <property type="entry name" value="Ser/Thr_kinase_AS"/>
</dbReference>
<name>A0ABN8CT38_9STRA</name>
<dbReference type="CDD" id="cd14010">
    <property type="entry name" value="STKc_ULK4"/>
    <property type="match status" value="1"/>
</dbReference>
<feature type="domain" description="Protein kinase" evidence="2">
    <location>
        <begin position="4"/>
        <end position="256"/>
    </location>
</feature>
<dbReference type="SUPFAM" id="SSF48371">
    <property type="entry name" value="ARM repeat"/>
    <property type="match status" value="1"/>
</dbReference>
<dbReference type="SUPFAM" id="SSF56112">
    <property type="entry name" value="Protein kinase-like (PK-like)"/>
    <property type="match status" value="1"/>
</dbReference>
<dbReference type="Pfam" id="PF00069">
    <property type="entry name" value="Pkinase"/>
    <property type="match status" value="1"/>
</dbReference>
<dbReference type="SMART" id="SM00220">
    <property type="entry name" value="S_TKc"/>
    <property type="match status" value="1"/>
</dbReference>
<evidence type="ECO:0000313" key="3">
    <source>
        <dbReference type="EMBL" id="CAH0515959.1"/>
    </source>
</evidence>
<dbReference type="PROSITE" id="PS50011">
    <property type="entry name" value="PROTEIN_KINASE_DOM"/>
    <property type="match status" value="1"/>
</dbReference>
<gene>
    <name evidence="3" type="ORF">PBS001_LOCUS2645</name>
</gene>
<accession>A0ABN8CT38</accession>
<dbReference type="PANTHER" id="PTHR46562:SF1">
    <property type="entry name" value="SERINE_THREONINE-PROTEIN KINASE ULK4"/>
    <property type="match status" value="1"/>
</dbReference>
<feature type="region of interest" description="Disordered" evidence="1">
    <location>
        <begin position="305"/>
        <end position="334"/>
    </location>
</feature>
<keyword evidence="4" id="KW-1185">Reference proteome</keyword>
<reference evidence="3 4" key="1">
    <citation type="submission" date="2021-11" db="EMBL/GenBank/DDBJ databases">
        <authorList>
            <person name="Islam A."/>
            <person name="Islam S."/>
            <person name="Flora M.S."/>
            <person name="Rahman M."/>
            <person name="Ziaur R.M."/>
            <person name="Epstein J.H."/>
            <person name="Hassan M."/>
            <person name="Klassen M."/>
            <person name="Woodard K."/>
            <person name="Webb A."/>
            <person name="Webby R.J."/>
            <person name="El Zowalaty M.E."/>
        </authorList>
    </citation>
    <scope>NUCLEOTIDE SEQUENCE [LARGE SCALE GENOMIC DNA]</scope>
    <source>
        <strain evidence="3">Pbs1</strain>
    </source>
</reference>
<feature type="compositionally biased region" description="Polar residues" evidence="1">
    <location>
        <begin position="305"/>
        <end position="314"/>
    </location>
</feature>
<organism evidence="3 4">
    <name type="scientific">Peronospora belbahrii</name>
    <dbReference type="NCBI Taxonomy" id="622444"/>
    <lineage>
        <taxon>Eukaryota</taxon>
        <taxon>Sar</taxon>
        <taxon>Stramenopiles</taxon>
        <taxon>Oomycota</taxon>
        <taxon>Peronosporomycetes</taxon>
        <taxon>Peronosporales</taxon>
        <taxon>Peronosporaceae</taxon>
        <taxon>Peronospora</taxon>
    </lineage>
</organism>